<reference evidence="5" key="2">
    <citation type="submission" date="2018-05" db="EMBL/GenBank/DDBJ databases">
        <title>OmerRS3 (Oryza meridionalis Reference Sequence Version 3).</title>
        <authorList>
            <person name="Zhang J."/>
            <person name="Kudrna D."/>
            <person name="Lee S."/>
            <person name="Talag J."/>
            <person name="Welchert J."/>
            <person name="Wing R.A."/>
        </authorList>
    </citation>
    <scope>NUCLEOTIDE SEQUENCE [LARGE SCALE GENOMIC DNA]</scope>
    <source>
        <strain evidence="5">cv. OR44</strain>
    </source>
</reference>
<evidence type="ECO:0000256" key="1">
    <source>
        <dbReference type="ARBA" id="ARBA00009778"/>
    </source>
</evidence>
<feature type="region of interest" description="Disordered" evidence="4">
    <location>
        <begin position="1"/>
        <end position="214"/>
    </location>
</feature>
<evidence type="ECO:0000256" key="3">
    <source>
        <dbReference type="SAM" id="Coils"/>
    </source>
</evidence>
<evidence type="ECO:0000313" key="5">
    <source>
        <dbReference type="EnsemblPlants" id="OMERI05G01690.1"/>
    </source>
</evidence>
<comment type="similarity">
    <text evidence="1">Belongs to the ICR family.</text>
</comment>
<evidence type="ECO:0000256" key="4">
    <source>
        <dbReference type="SAM" id="MobiDB-lite"/>
    </source>
</evidence>
<dbReference type="STRING" id="40149.A0A0E0DLB7"/>
<proteinExistence type="inferred from homology"/>
<feature type="compositionally biased region" description="Basic and acidic residues" evidence="4">
    <location>
        <begin position="87"/>
        <end position="98"/>
    </location>
</feature>
<dbReference type="EnsemblPlants" id="OMERI05G01690.1">
    <property type="protein sequence ID" value="OMERI05G01690.1"/>
    <property type="gene ID" value="OMERI05G01690"/>
</dbReference>
<reference evidence="5" key="1">
    <citation type="submission" date="2015-04" db="UniProtKB">
        <authorList>
            <consortium name="EnsemblPlants"/>
        </authorList>
    </citation>
    <scope>IDENTIFICATION</scope>
</reference>
<feature type="coiled-coil region" evidence="3">
    <location>
        <begin position="424"/>
        <end position="487"/>
    </location>
</feature>
<dbReference type="AlphaFoldDB" id="A0A0E0DLB7"/>
<feature type="coiled-coil region" evidence="3">
    <location>
        <begin position="514"/>
        <end position="622"/>
    </location>
</feature>
<keyword evidence="2 3" id="KW-0175">Coiled coil</keyword>
<feature type="coiled-coil region" evidence="3">
    <location>
        <begin position="325"/>
        <end position="387"/>
    </location>
</feature>
<organism evidence="5">
    <name type="scientific">Oryza meridionalis</name>
    <dbReference type="NCBI Taxonomy" id="40149"/>
    <lineage>
        <taxon>Eukaryota</taxon>
        <taxon>Viridiplantae</taxon>
        <taxon>Streptophyta</taxon>
        <taxon>Embryophyta</taxon>
        <taxon>Tracheophyta</taxon>
        <taxon>Spermatophyta</taxon>
        <taxon>Magnoliopsida</taxon>
        <taxon>Liliopsida</taxon>
        <taxon>Poales</taxon>
        <taxon>Poaceae</taxon>
        <taxon>BOP clade</taxon>
        <taxon>Oryzoideae</taxon>
        <taxon>Oryzeae</taxon>
        <taxon>Oryzinae</taxon>
        <taxon>Oryza</taxon>
    </lineage>
</organism>
<dbReference type="eggNOG" id="ENOG502QT2U">
    <property type="taxonomic scope" value="Eukaryota"/>
</dbReference>
<feature type="compositionally biased region" description="Low complexity" evidence="4">
    <location>
        <begin position="54"/>
        <end position="73"/>
    </location>
</feature>
<accession>A0A0E0DLB7</accession>
<evidence type="ECO:0000313" key="6">
    <source>
        <dbReference type="Proteomes" id="UP000008021"/>
    </source>
</evidence>
<keyword evidence="6" id="KW-1185">Reference proteome</keyword>
<dbReference type="InterPro" id="IPR029688">
    <property type="entry name" value="ICR"/>
</dbReference>
<feature type="compositionally biased region" description="Polar residues" evidence="4">
    <location>
        <begin position="123"/>
        <end position="136"/>
    </location>
</feature>
<evidence type="ECO:0000256" key="2">
    <source>
        <dbReference type="ARBA" id="ARBA00023054"/>
    </source>
</evidence>
<dbReference type="PANTHER" id="PTHR34224">
    <property type="entry name" value="INTERACTOR OF CONSTITUTIVE ACTIVE ROPS 2, CHLOROPLASTIC-RELATED"/>
    <property type="match status" value="1"/>
</dbReference>
<dbReference type="Proteomes" id="UP000008021">
    <property type="component" value="Chromosome 5"/>
</dbReference>
<protein>
    <submittedName>
        <fullName evidence="5">Uncharacterized protein</fullName>
    </submittedName>
</protein>
<feature type="compositionally biased region" description="Basic and acidic residues" evidence="4">
    <location>
        <begin position="137"/>
        <end position="168"/>
    </location>
</feature>
<dbReference type="PANTHER" id="PTHR34224:SF4">
    <property type="entry name" value="INTERACTOR OF CONSTITUTIVE ACTIVE ROPS 2, CHLOROPLASTIC"/>
    <property type="match status" value="1"/>
</dbReference>
<feature type="compositionally biased region" description="Basic and acidic residues" evidence="4">
    <location>
        <begin position="194"/>
        <end position="214"/>
    </location>
</feature>
<name>A0A0E0DLB7_9ORYZ</name>
<sequence length="695" mass="76436">MHHARAADSWAPTRAPGHVRGLVRRSHANGPWLWHSEAHRRSGRINATPARPLSSTSSSSRRQHTRSSSCSKAGGEELEGGEAASRTTRERAREREVRNGPSDAPQKASPATPRSSRVAKTGGNETDSAGITPTRTTPERSPKVTERRSPRSPITEKKRPSRLSELESRVSQLQDELKKAKEQLSLSESRRRHTQQEAEEAKKQEQAATSKLEDLQRQLAEFSAAEESRLQELRKVSQERDRAWESELEAVKKQQSVDSATLSSALSEIQRLKQQLEATTESDAARAKQCEFAESELEGLKQEMELRLATIEGLKVNVGESDNAVAEANAVAAETKKQLEKAQATIDSLLAEGARLQECLRSKDAELGQSMARLATLEEDLKKAHDKDNVDGSFGSPDHGEAVEKVVVAIPNGNGSCGGSGAEIEQLRTALEVAEIRYQEEQTRTTIETKTAYEMLENAKSEYDRRVRDLELELKSKNDELTEVKATLAVRCDGKSDVMQPELEAKLMKSITDATELKARLMDKETALQSVMEENETLKSEAGKKAAEVQRRYEAAVAELELAKAAEQDVRMRLGYVTEEADKSSRRAARASEQLDAAQAASAEMEAELRRLRVQSDQWRKAAEAAAAALGGGGGGIGRNVERTGSLEPAEYTNSMIGGKLASSPFSDEPEEESPKRRNSGVLRRMSGLWKKSPK</sequence>
<dbReference type="Gramene" id="OMERI05G01690.1">
    <property type="protein sequence ID" value="OMERI05G01690.1"/>
    <property type="gene ID" value="OMERI05G01690"/>
</dbReference>
<feature type="region of interest" description="Disordered" evidence="4">
    <location>
        <begin position="628"/>
        <end position="695"/>
    </location>
</feature>
<dbReference type="HOGENOM" id="CLU_022222_0_0_1"/>